<name>A0A3A1WNP5_9HYPH</name>
<evidence type="ECO:0000256" key="1">
    <source>
        <dbReference type="SAM" id="SignalP"/>
    </source>
</evidence>
<organism evidence="2 3">
    <name type="scientific">Aureimonas flava</name>
    <dbReference type="NCBI Taxonomy" id="2320271"/>
    <lineage>
        <taxon>Bacteria</taxon>
        <taxon>Pseudomonadati</taxon>
        <taxon>Pseudomonadota</taxon>
        <taxon>Alphaproteobacteria</taxon>
        <taxon>Hyphomicrobiales</taxon>
        <taxon>Aurantimonadaceae</taxon>
        <taxon>Aureimonas</taxon>
    </lineage>
</organism>
<dbReference type="AlphaFoldDB" id="A0A3A1WNP5"/>
<dbReference type="EMBL" id="QYRN01000017">
    <property type="protein sequence ID" value="RIX97176.1"/>
    <property type="molecule type" value="Genomic_DNA"/>
</dbReference>
<protein>
    <recommendedName>
        <fullName evidence="4">Tat pathway signal protein</fullName>
    </recommendedName>
</protein>
<dbReference type="PROSITE" id="PS51318">
    <property type="entry name" value="TAT"/>
    <property type="match status" value="1"/>
</dbReference>
<comment type="caution">
    <text evidence="2">The sequence shown here is derived from an EMBL/GenBank/DDBJ whole genome shotgun (WGS) entry which is preliminary data.</text>
</comment>
<evidence type="ECO:0008006" key="4">
    <source>
        <dbReference type="Google" id="ProtNLM"/>
    </source>
</evidence>
<dbReference type="InterPro" id="IPR006311">
    <property type="entry name" value="TAT_signal"/>
</dbReference>
<sequence>MRMNRRSALGILAGASTATALAIVPAQAQTAQDAISADVNRLLEAYETASHEEDRLSAAFEAAYAQLPEWARDGGKFLKADGSYTPGTSAWPMVPNAAPDTNPMVYRNVRPSLEDIDQNFAVMMPPPGFKGRKYHRAEWFRRRRAWIARVREQRSEREKVGLPALEAAADDAGTAVWEARYDLLALEDRTGNADYIGCMAYLAATSWGRRDPALDQYSGTLHALAGSLRSIHPSTTGYVREAIGRFLAGYEAEVMA</sequence>
<proteinExistence type="predicted"/>
<feature type="signal peptide" evidence="1">
    <location>
        <begin position="1"/>
        <end position="22"/>
    </location>
</feature>
<evidence type="ECO:0000313" key="2">
    <source>
        <dbReference type="EMBL" id="RIX97176.1"/>
    </source>
</evidence>
<accession>A0A3A1WNP5</accession>
<keyword evidence="3" id="KW-1185">Reference proteome</keyword>
<keyword evidence="1" id="KW-0732">Signal</keyword>
<feature type="chain" id="PRO_5017456665" description="Tat pathway signal protein" evidence="1">
    <location>
        <begin position="23"/>
        <end position="256"/>
    </location>
</feature>
<dbReference type="Proteomes" id="UP000265750">
    <property type="component" value="Unassembled WGS sequence"/>
</dbReference>
<dbReference type="RefSeq" id="WP_119541681.1">
    <property type="nucleotide sequence ID" value="NZ_QYRN01000017.1"/>
</dbReference>
<evidence type="ECO:0000313" key="3">
    <source>
        <dbReference type="Proteomes" id="UP000265750"/>
    </source>
</evidence>
<reference evidence="3" key="1">
    <citation type="submission" date="2018-09" db="EMBL/GenBank/DDBJ databases">
        <authorList>
            <person name="Tuo L."/>
        </authorList>
    </citation>
    <scope>NUCLEOTIDE SEQUENCE [LARGE SCALE GENOMIC DNA]</scope>
    <source>
        <strain evidence="3">M2BS4Y-1</strain>
    </source>
</reference>
<gene>
    <name evidence="2" type="ORF">D3218_19135</name>
</gene>